<protein>
    <recommendedName>
        <fullName evidence="7">Phosphatidate cytidylyltransferase</fullName>
        <ecNumber evidence="6">2.7.7.41</ecNumber>
    </recommendedName>
    <alternativeName>
        <fullName evidence="20">CDP-DAG synthase</fullName>
    </alternativeName>
    <alternativeName>
        <fullName evidence="22">CDP-DG synthase</fullName>
    </alternativeName>
    <alternativeName>
        <fullName evidence="18">CDP-diacylglycerol synthase</fullName>
    </alternativeName>
    <alternativeName>
        <fullName evidence="21">CDP-diglyceride pyrophosphorylase</fullName>
    </alternativeName>
    <alternativeName>
        <fullName evidence="23">CDP-diglyceride synthase</fullName>
    </alternativeName>
    <alternativeName>
        <fullName evidence="19">CTP:phosphatidate cytidylyltransferase</fullName>
    </alternativeName>
</protein>
<comment type="pathway">
    <text evidence="3">Phospholipid metabolism; CDP-diacylglycerol biosynthesis; CDP-diacylglycerol from sn-glycerol 3-phosphate: step 3/3.</text>
</comment>
<evidence type="ECO:0000256" key="23">
    <source>
        <dbReference type="ARBA" id="ARBA00033406"/>
    </source>
</evidence>
<evidence type="ECO:0000256" key="3">
    <source>
        <dbReference type="ARBA" id="ARBA00005119"/>
    </source>
</evidence>
<dbReference type="PANTHER" id="PTHR46382">
    <property type="entry name" value="PHOSPHATIDATE CYTIDYLYLTRANSFERASE"/>
    <property type="match status" value="1"/>
</dbReference>
<dbReference type="AlphaFoldDB" id="A0A853F7X4"/>
<keyword evidence="15 24" id="KW-0472">Membrane</keyword>
<evidence type="ECO:0000256" key="9">
    <source>
        <dbReference type="ARBA" id="ARBA00022516"/>
    </source>
</evidence>
<gene>
    <name evidence="25" type="ORF">H0A76_12570</name>
</gene>
<dbReference type="EC" id="2.7.7.41" evidence="6"/>
<evidence type="ECO:0000256" key="18">
    <source>
        <dbReference type="ARBA" id="ARBA00029893"/>
    </source>
</evidence>
<evidence type="ECO:0000256" key="8">
    <source>
        <dbReference type="ARBA" id="ARBA00022475"/>
    </source>
</evidence>
<keyword evidence="17" id="KW-1208">Phospholipid metabolism</keyword>
<evidence type="ECO:0000256" key="17">
    <source>
        <dbReference type="ARBA" id="ARBA00023264"/>
    </source>
</evidence>
<dbReference type="GO" id="GO:0016024">
    <property type="term" value="P:CDP-diacylglycerol biosynthetic process"/>
    <property type="evidence" value="ECO:0007669"/>
    <property type="project" value="TreeGrafter"/>
</dbReference>
<evidence type="ECO:0000256" key="12">
    <source>
        <dbReference type="ARBA" id="ARBA00022695"/>
    </source>
</evidence>
<organism evidence="25 26">
    <name type="scientific">Candidatus Thiodubiliella endoseptemdiera</name>
    <dbReference type="NCBI Taxonomy" id="2738886"/>
    <lineage>
        <taxon>Bacteria</taxon>
        <taxon>Pseudomonadati</taxon>
        <taxon>Pseudomonadota</taxon>
        <taxon>Gammaproteobacteria</taxon>
        <taxon>Candidatus Pseudothioglobaceae</taxon>
        <taxon>Candidatus Thiodubiliella</taxon>
    </lineage>
</organism>
<accession>A0A853F7X4</accession>
<evidence type="ECO:0000256" key="22">
    <source>
        <dbReference type="ARBA" id="ARBA00032743"/>
    </source>
</evidence>
<name>A0A853F7X4_9GAMM</name>
<evidence type="ECO:0000256" key="4">
    <source>
        <dbReference type="ARBA" id="ARBA00005189"/>
    </source>
</evidence>
<evidence type="ECO:0000256" key="20">
    <source>
        <dbReference type="ARBA" id="ARBA00032253"/>
    </source>
</evidence>
<evidence type="ECO:0000256" key="2">
    <source>
        <dbReference type="ARBA" id="ARBA00004651"/>
    </source>
</evidence>
<feature type="transmembrane region" description="Helical" evidence="24">
    <location>
        <begin position="43"/>
        <end position="59"/>
    </location>
</feature>
<evidence type="ECO:0000256" key="1">
    <source>
        <dbReference type="ARBA" id="ARBA00001698"/>
    </source>
</evidence>
<comment type="subcellular location">
    <subcellularLocation>
        <location evidence="2">Cell membrane</location>
        <topology evidence="2">Multi-pass membrane protein</topology>
    </subcellularLocation>
</comment>
<evidence type="ECO:0000313" key="25">
    <source>
        <dbReference type="EMBL" id="NYT28609.1"/>
    </source>
</evidence>
<keyword evidence="8" id="KW-1003">Cell membrane</keyword>
<keyword evidence="9" id="KW-0444">Lipid biosynthesis</keyword>
<keyword evidence="14" id="KW-0443">Lipid metabolism</keyword>
<comment type="pathway">
    <text evidence="4">Lipid metabolism.</text>
</comment>
<dbReference type="GO" id="GO:0005886">
    <property type="term" value="C:plasma membrane"/>
    <property type="evidence" value="ECO:0007669"/>
    <property type="project" value="UniProtKB-SubCell"/>
</dbReference>
<evidence type="ECO:0000256" key="10">
    <source>
        <dbReference type="ARBA" id="ARBA00022679"/>
    </source>
</evidence>
<dbReference type="Proteomes" id="UP000568751">
    <property type="component" value="Unassembled WGS sequence"/>
</dbReference>
<feature type="transmembrane region" description="Helical" evidence="24">
    <location>
        <begin position="152"/>
        <end position="170"/>
    </location>
</feature>
<evidence type="ECO:0000256" key="13">
    <source>
        <dbReference type="ARBA" id="ARBA00022989"/>
    </source>
</evidence>
<feature type="transmembrane region" description="Helical" evidence="24">
    <location>
        <begin position="215"/>
        <end position="234"/>
    </location>
</feature>
<keyword evidence="12 25" id="KW-0548">Nucleotidyltransferase</keyword>
<dbReference type="Pfam" id="PF01148">
    <property type="entry name" value="CTP_transf_1"/>
    <property type="match status" value="1"/>
</dbReference>
<comment type="similarity">
    <text evidence="5">Belongs to the CDS family.</text>
</comment>
<evidence type="ECO:0000256" key="11">
    <source>
        <dbReference type="ARBA" id="ARBA00022692"/>
    </source>
</evidence>
<evidence type="ECO:0000256" key="21">
    <source>
        <dbReference type="ARBA" id="ARBA00032396"/>
    </source>
</evidence>
<feature type="transmembrane region" description="Helical" evidence="24">
    <location>
        <begin position="66"/>
        <end position="82"/>
    </location>
</feature>
<evidence type="ECO:0000256" key="7">
    <source>
        <dbReference type="ARBA" id="ARBA00019373"/>
    </source>
</evidence>
<evidence type="ECO:0000256" key="5">
    <source>
        <dbReference type="ARBA" id="ARBA00010185"/>
    </source>
</evidence>
<feature type="transmembrane region" description="Helical" evidence="24">
    <location>
        <begin position="191"/>
        <end position="209"/>
    </location>
</feature>
<evidence type="ECO:0000256" key="19">
    <source>
        <dbReference type="ARBA" id="ARBA00031825"/>
    </source>
</evidence>
<comment type="caution">
    <text evidence="25">The sequence shown here is derived from an EMBL/GenBank/DDBJ whole genome shotgun (WGS) entry which is preliminary data.</text>
</comment>
<proteinExistence type="inferred from homology"/>
<evidence type="ECO:0000256" key="6">
    <source>
        <dbReference type="ARBA" id="ARBA00012487"/>
    </source>
</evidence>
<comment type="catalytic activity">
    <reaction evidence="1">
        <text>a 1,2-diacyl-sn-glycero-3-phosphate + CTP + H(+) = a CDP-1,2-diacyl-sn-glycerol + diphosphate</text>
        <dbReference type="Rhea" id="RHEA:16229"/>
        <dbReference type="ChEBI" id="CHEBI:15378"/>
        <dbReference type="ChEBI" id="CHEBI:33019"/>
        <dbReference type="ChEBI" id="CHEBI:37563"/>
        <dbReference type="ChEBI" id="CHEBI:58332"/>
        <dbReference type="ChEBI" id="CHEBI:58608"/>
        <dbReference type="EC" id="2.7.7.41"/>
    </reaction>
</comment>
<dbReference type="EMBL" id="JACCHT010000005">
    <property type="protein sequence ID" value="NYT28609.1"/>
    <property type="molecule type" value="Genomic_DNA"/>
</dbReference>
<evidence type="ECO:0000256" key="15">
    <source>
        <dbReference type="ARBA" id="ARBA00023136"/>
    </source>
</evidence>
<evidence type="ECO:0000256" key="14">
    <source>
        <dbReference type="ARBA" id="ARBA00023098"/>
    </source>
</evidence>
<dbReference type="PANTHER" id="PTHR46382:SF1">
    <property type="entry name" value="PHOSPHATIDATE CYTIDYLYLTRANSFERASE"/>
    <property type="match status" value="1"/>
</dbReference>
<evidence type="ECO:0000256" key="24">
    <source>
        <dbReference type="SAM" id="Phobius"/>
    </source>
</evidence>
<reference evidence="25 26" key="1">
    <citation type="submission" date="2020-05" db="EMBL/GenBank/DDBJ databases">
        <title>Horizontal transmission and recombination maintain forever young bacterial symbiont genomes.</title>
        <authorList>
            <person name="Russell S.L."/>
            <person name="Pepper-Tunick E."/>
            <person name="Svedberg J."/>
            <person name="Byrne A."/>
            <person name="Ruelas Castillo J."/>
            <person name="Vollmers C."/>
            <person name="Beinart R.A."/>
            <person name="Corbett-Detig R."/>
        </authorList>
    </citation>
    <scope>NUCLEOTIDE SEQUENCE [LARGE SCALE GENOMIC DNA]</scope>
    <source>
        <strain evidence="25">455</strain>
    </source>
</reference>
<feature type="transmembrane region" description="Helical" evidence="24">
    <location>
        <begin position="126"/>
        <end position="146"/>
    </location>
</feature>
<keyword evidence="10 25" id="KW-0808">Transferase</keyword>
<sequence>MKVLIIVIGDMEGGMSELVKRILTGSILALVTVWLIFQSPTGFAIAVAIVAVIIGVEFTKLSKIPALLSWFIMTLALMPPIFENFLPVLVLESYFILLGFVSIAFWLKNLYLVVNYPHKKPSNNTFNQAISLFLLIAPLVFLPLLQGINQDTVLLLLFIVWGADSIAYFSGKTFGKHKLAPKLSGGKTVEGVIGGLLGVLIITGLWMLITHNLDWRFLILGFVTGIFSVIGDLYESIYKREAGVKDSGNILPGHGGMFDRLDGMLAATPIFTSLLILLQYTQ</sequence>
<keyword evidence="11 24" id="KW-0812">Transmembrane</keyword>
<dbReference type="GO" id="GO:0004605">
    <property type="term" value="F:phosphatidate cytidylyltransferase activity"/>
    <property type="evidence" value="ECO:0007669"/>
    <property type="project" value="UniProtKB-EC"/>
</dbReference>
<evidence type="ECO:0000313" key="26">
    <source>
        <dbReference type="Proteomes" id="UP000568751"/>
    </source>
</evidence>
<keyword evidence="16" id="KW-0594">Phospholipid biosynthesis</keyword>
<evidence type="ECO:0000256" key="16">
    <source>
        <dbReference type="ARBA" id="ARBA00023209"/>
    </source>
</evidence>
<feature type="transmembrane region" description="Helical" evidence="24">
    <location>
        <begin position="94"/>
        <end position="114"/>
    </location>
</feature>
<keyword evidence="13 24" id="KW-1133">Transmembrane helix</keyword>